<dbReference type="PANTHER" id="PTHR34299">
    <property type="entry name" value="DIACYLGLYCEROL KINASE"/>
    <property type="match status" value="1"/>
</dbReference>
<evidence type="ECO:0000256" key="3">
    <source>
        <dbReference type="ARBA" id="ARBA00022475"/>
    </source>
</evidence>
<evidence type="ECO:0000256" key="5">
    <source>
        <dbReference type="ARBA" id="ARBA00022679"/>
    </source>
</evidence>
<dbReference type="Proteomes" id="UP000002522">
    <property type="component" value="Chromosome"/>
</dbReference>
<feature type="transmembrane region" description="Helical" evidence="19">
    <location>
        <begin position="32"/>
        <end position="49"/>
    </location>
</feature>
<dbReference type="FunCoup" id="Q8EW67">
    <property type="interactions" value="20"/>
</dbReference>
<dbReference type="GO" id="GO:0016301">
    <property type="term" value="F:kinase activity"/>
    <property type="evidence" value="ECO:0007669"/>
    <property type="project" value="UniProtKB-KW"/>
</dbReference>
<dbReference type="InterPro" id="IPR000829">
    <property type="entry name" value="DAGK"/>
</dbReference>
<keyword evidence="18" id="KW-0479">Metal-binding</keyword>
<evidence type="ECO:0000256" key="1">
    <source>
        <dbReference type="ARBA" id="ARBA00004651"/>
    </source>
</evidence>
<comment type="cofactor">
    <cofactor evidence="18">
        <name>Mg(2+)</name>
        <dbReference type="ChEBI" id="CHEBI:18420"/>
    </cofactor>
    <text evidence="18">Mn(2+), Zn(2+), Cd(2+) and Co(2+) support activity to lesser extents.</text>
</comment>
<dbReference type="AlphaFoldDB" id="Q8EW67"/>
<keyword evidence="12 19" id="KW-0472">Membrane</keyword>
<dbReference type="EMBL" id="BA000026">
    <property type="protein sequence ID" value="BAC44129.1"/>
    <property type="molecule type" value="Genomic_DNA"/>
</dbReference>
<keyword evidence="5" id="KW-0808">Transferase</keyword>
<keyword evidence="8 20" id="KW-0418">Kinase</keyword>
<evidence type="ECO:0000256" key="16">
    <source>
        <dbReference type="PIRSR" id="PIRSR600829-2"/>
    </source>
</evidence>
<keyword evidence="3" id="KW-1003">Cell membrane</keyword>
<keyword evidence="13" id="KW-0594">Phospholipid biosynthesis</keyword>
<dbReference type="GO" id="GO:0005524">
    <property type="term" value="F:ATP binding"/>
    <property type="evidence" value="ECO:0007669"/>
    <property type="project" value="UniProtKB-KW"/>
</dbReference>
<dbReference type="RefSeq" id="WP_011077165.1">
    <property type="nucleotide sequence ID" value="NC_004432.1"/>
</dbReference>
<keyword evidence="4" id="KW-0444">Lipid biosynthesis</keyword>
<evidence type="ECO:0000256" key="18">
    <source>
        <dbReference type="PIRSR" id="PIRSR600829-4"/>
    </source>
</evidence>
<dbReference type="STRING" id="272633.gene:10731441"/>
<feature type="binding site" evidence="17">
    <location>
        <begin position="97"/>
        <end position="98"/>
    </location>
    <ligand>
        <name>ATP</name>
        <dbReference type="ChEBI" id="CHEBI:30616"/>
    </ligand>
</feature>
<dbReference type="InParanoid" id="Q8EW67"/>
<evidence type="ECO:0000256" key="15">
    <source>
        <dbReference type="PIRSR" id="PIRSR600829-1"/>
    </source>
</evidence>
<dbReference type="GO" id="GO:0005886">
    <property type="term" value="C:plasma membrane"/>
    <property type="evidence" value="ECO:0007669"/>
    <property type="project" value="UniProtKB-SubCell"/>
</dbReference>
<accession>Q8EW67</accession>
<dbReference type="GO" id="GO:0008654">
    <property type="term" value="P:phospholipid biosynthetic process"/>
    <property type="evidence" value="ECO:0007669"/>
    <property type="project" value="UniProtKB-KW"/>
</dbReference>
<feature type="transmembrane region" description="Helical" evidence="19">
    <location>
        <begin position="55"/>
        <end position="78"/>
    </location>
</feature>
<feature type="binding site" evidence="17">
    <location>
        <position position="29"/>
    </location>
    <ligand>
        <name>ATP</name>
        <dbReference type="ChEBI" id="CHEBI:30616"/>
    </ligand>
</feature>
<evidence type="ECO:0000256" key="9">
    <source>
        <dbReference type="ARBA" id="ARBA00022840"/>
    </source>
</evidence>
<evidence type="ECO:0000256" key="7">
    <source>
        <dbReference type="ARBA" id="ARBA00022741"/>
    </source>
</evidence>
<organism evidence="20 21">
    <name type="scientific">Malacoplasma penetrans (strain HF-2)</name>
    <name type="common">Mycoplasma penetrans</name>
    <dbReference type="NCBI Taxonomy" id="272633"/>
    <lineage>
        <taxon>Bacteria</taxon>
        <taxon>Bacillati</taxon>
        <taxon>Mycoplasmatota</taxon>
        <taxon>Mycoplasmoidales</taxon>
        <taxon>Mycoplasmoidaceae</taxon>
        <taxon>Malacoplasma</taxon>
    </lineage>
</organism>
<dbReference type="PROSITE" id="PS01069">
    <property type="entry name" value="DAGK_PROKAR"/>
    <property type="match status" value="1"/>
</dbReference>
<sequence>MIRTNNKFISFARKFKYAFRGLFVAVREEKSLMVDLIFSVVVLIIAAVINDRMQTIDWIILTMVISLVIGMELINTAIENLVDTISFKYNVDASKIKDTAAATALVFSLMAIIVGLLIFIPKFIDIFNNR</sequence>
<comment type="subcellular location">
    <subcellularLocation>
        <location evidence="1">Cell membrane</location>
        <topology evidence="1">Multi-pass membrane protein</topology>
    </subcellularLocation>
</comment>
<feature type="binding site" evidence="18">
    <location>
        <position position="29"/>
    </location>
    <ligand>
        <name>a divalent metal cation</name>
        <dbReference type="ChEBI" id="CHEBI:60240"/>
    </ligand>
</feature>
<evidence type="ECO:0000256" key="17">
    <source>
        <dbReference type="PIRSR" id="PIRSR600829-3"/>
    </source>
</evidence>
<protein>
    <submittedName>
        <fullName evidence="20">Diacylglycerol kinase</fullName>
    </submittedName>
</protein>
<feature type="binding site" evidence="18">
    <location>
        <position position="79"/>
    </location>
    <ligand>
        <name>a divalent metal cation</name>
        <dbReference type="ChEBI" id="CHEBI:60240"/>
    </ligand>
</feature>
<evidence type="ECO:0000256" key="2">
    <source>
        <dbReference type="ARBA" id="ARBA00005967"/>
    </source>
</evidence>
<dbReference type="PANTHER" id="PTHR34299:SF1">
    <property type="entry name" value="DIACYLGLYCEROL KINASE"/>
    <property type="match status" value="1"/>
</dbReference>
<dbReference type="InterPro" id="IPR036945">
    <property type="entry name" value="DAGK_sf"/>
</dbReference>
<gene>
    <name evidence="20" type="ordered locus">MYPE3360</name>
</gene>
<feature type="binding site" evidence="17">
    <location>
        <position position="79"/>
    </location>
    <ligand>
        <name>ATP</name>
        <dbReference type="ChEBI" id="CHEBI:30616"/>
    </ligand>
</feature>
<keyword evidence="6 19" id="KW-0812">Transmembrane</keyword>
<dbReference type="CDD" id="cd14263">
    <property type="entry name" value="DAGK_IM_like"/>
    <property type="match status" value="1"/>
</dbReference>
<evidence type="ECO:0000256" key="13">
    <source>
        <dbReference type="ARBA" id="ARBA00023209"/>
    </source>
</evidence>
<evidence type="ECO:0000256" key="6">
    <source>
        <dbReference type="ARBA" id="ARBA00022692"/>
    </source>
</evidence>
<name>Q8EW67_MALP2</name>
<feature type="binding site" evidence="17">
    <location>
        <position position="17"/>
    </location>
    <ligand>
        <name>ATP</name>
        <dbReference type="ChEBI" id="CHEBI:30616"/>
    </ligand>
</feature>
<feature type="active site" description="Proton acceptor" evidence="15">
    <location>
        <position position="72"/>
    </location>
</feature>
<reference evidence="20 21" key="1">
    <citation type="journal article" date="2002" name="Nucleic Acids Res.">
        <title>The complete genomic sequence of Mycoplasma penetrans, an intracellular bacterial pathogen in humans.</title>
        <authorList>
            <person name="Sasaki Y."/>
            <person name="Ishikawa J."/>
            <person name="Yamashita A."/>
            <person name="Oshima K."/>
            <person name="Kenri T."/>
            <person name="Furuya K."/>
            <person name="Yoshino C."/>
            <person name="Horino A."/>
            <person name="Shiba T."/>
            <person name="Sasaki T."/>
            <person name="Hattori M."/>
        </authorList>
    </citation>
    <scope>NUCLEOTIDE SEQUENCE [LARGE SCALE GENOMIC DNA]</scope>
    <source>
        <strain evidence="20 21">HF-2</strain>
    </source>
</reference>
<feature type="binding site" evidence="16">
    <location>
        <position position="72"/>
    </location>
    <ligand>
        <name>substrate</name>
    </ligand>
</feature>
<dbReference type="GO" id="GO:0046872">
    <property type="term" value="F:metal ion binding"/>
    <property type="evidence" value="ECO:0007669"/>
    <property type="project" value="UniProtKB-KW"/>
</dbReference>
<feature type="transmembrane region" description="Helical" evidence="19">
    <location>
        <begin position="99"/>
        <end position="120"/>
    </location>
</feature>
<comment type="similarity">
    <text evidence="2">Belongs to the bacterial diacylglycerol kinase family.</text>
</comment>
<keyword evidence="7 17" id="KW-0547">Nucleotide-binding</keyword>
<dbReference type="KEGG" id="mpe:MYPE3360"/>
<proteinExistence type="inferred from homology"/>
<evidence type="ECO:0000256" key="11">
    <source>
        <dbReference type="ARBA" id="ARBA00023098"/>
    </source>
</evidence>
<keyword evidence="9 17" id="KW-0067">ATP-binding</keyword>
<evidence type="ECO:0000256" key="12">
    <source>
        <dbReference type="ARBA" id="ARBA00023136"/>
    </source>
</evidence>
<evidence type="ECO:0000313" key="21">
    <source>
        <dbReference type="Proteomes" id="UP000002522"/>
    </source>
</evidence>
<dbReference type="HOGENOM" id="CLU_112343_2_2_14"/>
<evidence type="ECO:0000256" key="8">
    <source>
        <dbReference type="ARBA" id="ARBA00022777"/>
    </source>
</evidence>
<evidence type="ECO:0000256" key="4">
    <source>
        <dbReference type="ARBA" id="ARBA00022516"/>
    </source>
</evidence>
<keyword evidence="18" id="KW-0460">Magnesium</keyword>
<evidence type="ECO:0000313" key="20">
    <source>
        <dbReference type="EMBL" id="BAC44129.1"/>
    </source>
</evidence>
<keyword evidence="11" id="KW-0443">Lipid metabolism</keyword>
<dbReference type="eggNOG" id="COG0818">
    <property type="taxonomic scope" value="Bacteria"/>
</dbReference>
<keyword evidence="10 19" id="KW-1133">Transmembrane helix</keyword>
<keyword evidence="14" id="KW-1208">Phospholipid metabolism</keyword>
<dbReference type="Pfam" id="PF01219">
    <property type="entry name" value="DAGK_prokar"/>
    <property type="match status" value="1"/>
</dbReference>
<keyword evidence="21" id="KW-1185">Reference proteome</keyword>
<evidence type="ECO:0000256" key="19">
    <source>
        <dbReference type="SAM" id="Phobius"/>
    </source>
</evidence>
<evidence type="ECO:0000256" key="10">
    <source>
        <dbReference type="ARBA" id="ARBA00022989"/>
    </source>
</evidence>
<dbReference type="Gene3D" id="1.10.287.3610">
    <property type="match status" value="1"/>
</dbReference>
<evidence type="ECO:0000256" key="14">
    <source>
        <dbReference type="ARBA" id="ARBA00023264"/>
    </source>
</evidence>